<dbReference type="Proteomes" id="UP000516052">
    <property type="component" value="Chromosome"/>
</dbReference>
<keyword evidence="4 6" id="KW-0663">Pyridoxal phosphate</keyword>
<dbReference type="Gene3D" id="3.90.1150.10">
    <property type="entry name" value="Aspartate Aminotransferase, domain 1"/>
    <property type="match status" value="1"/>
</dbReference>
<dbReference type="GO" id="GO:0008483">
    <property type="term" value="F:transaminase activity"/>
    <property type="evidence" value="ECO:0007669"/>
    <property type="project" value="UniProtKB-KW"/>
</dbReference>
<protein>
    <submittedName>
        <fullName evidence="8">Aminotransferase class V-fold PLP-dependent enzyme</fullName>
    </submittedName>
</protein>
<keyword evidence="5 7" id="KW-0456">Lyase</keyword>
<dbReference type="InterPro" id="IPR015422">
    <property type="entry name" value="PyrdxlP-dep_Trfase_small"/>
</dbReference>
<comment type="cofactor">
    <cofactor evidence="1 6 7">
        <name>pyridoxal 5'-phosphate</name>
        <dbReference type="ChEBI" id="CHEBI:597326"/>
    </cofactor>
</comment>
<evidence type="ECO:0000256" key="5">
    <source>
        <dbReference type="ARBA" id="ARBA00023239"/>
    </source>
</evidence>
<dbReference type="PANTHER" id="PTHR11999">
    <property type="entry name" value="GROUP II PYRIDOXAL-5-PHOSPHATE DECARBOXYLASE"/>
    <property type="match status" value="1"/>
</dbReference>
<organism evidence="8 9">
    <name type="scientific">Streptomyces roseirectus</name>
    <dbReference type="NCBI Taxonomy" id="2768066"/>
    <lineage>
        <taxon>Bacteria</taxon>
        <taxon>Bacillati</taxon>
        <taxon>Actinomycetota</taxon>
        <taxon>Actinomycetes</taxon>
        <taxon>Kitasatosporales</taxon>
        <taxon>Streptomycetaceae</taxon>
        <taxon>Streptomyces</taxon>
    </lineage>
</organism>
<comment type="similarity">
    <text evidence="2 7">Belongs to the group II decarboxylase family.</text>
</comment>
<feature type="modified residue" description="N6-(pyridoxal phosphate)lysine" evidence="6">
    <location>
        <position position="284"/>
    </location>
</feature>
<dbReference type="GO" id="GO:0006520">
    <property type="term" value="P:amino acid metabolic process"/>
    <property type="evidence" value="ECO:0007669"/>
    <property type="project" value="InterPro"/>
</dbReference>
<dbReference type="GO" id="GO:0019752">
    <property type="term" value="P:carboxylic acid metabolic process"/>
    <property type="evidence" value="ECO:0007669"/>
    <property type="project" value="InterPro"/>
</dbReference>
<dbReference type="InterPro" id="IPR010977">
    <property type="entry name" value="Aromatic_deC"/>
</dbReference>
<dbReference type="KEGG" id="sroi:IAG44_04000"/>
<dbReference type="EMBL" id="CP060828">
    <property type="protein sequence ID" value="QNP75570.1"/>
    <property type="molecule type" value="Genomic_DNA"/>
</dbReference>
<dbReference type="Pfam" id="PF00282">
    <property type="entry name" value="Pyridoxal_deC"/>
    <property type="match status" value="1"/>
</dbReference>
<dbReference type="Gene3D" id="3.40.640.10">
    <property type="entry name" value="Type I PLP-dependent aspartate aminotransferase-like (Major domain)"/>
    <property type="match status" value="1"/>
</dbReference>
<gene>
    <name evidence="8" type="ORF">IAG44_04000</name>
</gene>
<evidence type="ECO:0000256" key="2">
    <source>
        <dbReference type="ARBA" id="ARBA00009533"/>
    </source>
</evidence>
<dbReference type="Gene3D" id="3.90.1150.170">
    <property type="match status" value="1"/>
</dbReference>
<evidence type="ECO:0000256" key="4">
    <source>
        <dbReference type="ARBA" id="ARBA00022898"/>
    </source>
</evidence>
<dbReference type="GO" id="GO:0004058">
    <property type="term" value="F:aromatic-L-amino-acid decarboxylase activity"/>
    <property type="evidence" value="ECO:0007669"/>
    <property type="project" value="UniProtKB-ARBA"/>
</dbReference>
<keyword evidence="8" id="KW-0032">Aminotransferase</keyword>
<keyword evidence="9" id="KW-1185">Reference proteome</keyword>
<accession>A0A7H0IS04</accession>
<proteinExistence type="inferred from homology"/>
<dbReference type="AlphaFoldDB" id="A0A7H0IS04"/>
<evidence type="ECO:0000256" key="6">
    <source>
        <dbReference type="PIRSR" id="PIRSR602129-50"/>
    </source>
</evidence>
<name>A0A7H0IS04_9ACTN</name>
<dbReference type="GO" id="GO:0030170">
    <property type="term" value="F:pyridoxal phosphate binding"/>
    <property type="evidence" value="ECO:0007669"/>
    <property type="project" value="InterPro"/>
</dbReference>
<evidence type="ECO:0000313" key="9">
    <source>
        <dbReference type="Proteomes" id="UP000516052"/>
    </source>
</evidence>
<dbReference type="InterPro" id="IPR015424">
    <property type="entry name" value="PyrdxlP-dep_Trfase"/>
</dbReference>
<sequence length="453" mass="48699">MSALRLPEDVMRALGHRGVDLLVEHFARLADDPVSGVKYAPPREWEEVPRAAAPDPLAVLEETCRMLRHGNAHPDHPRFLAFVPSPGNFVSVLAAALATGFAVPGGHRLTGPASADVELTTVRWLVELLGLPPGSGGLFVPGGSMANLTALTVARDRRGPGTAYFSDQTHFSVPRALHVLGVGADRVRRLPSDGAQRLDVDALASAVRRDRRRGLRPFVVVANAGTTSTGAVDPLPRLAEFCRAEGIWLHVDGAFGAAAALTDAGRTLLDGLGLADSWTVDPHKWLFQPAESGCVLLRRPHELRESFGVDLPGYLDNSAAGDGDFLQYGIQLTREFRALRLWLSLKVFGADAFRDAVARGMRNAEEAGRFIDAEPGLELVTAPSLAVLTFRCAGADADRVCRRLATEGYALVMPTTVAGERVLRLCTINPRTSAGELRRIVTRVRELSLDATA</sequence>
<dbReference type="InterPro" id="IPR002129">
    <property type="entry name" value="PyrdxlP-dep_de-COase"/>
</dbReference>
<dbReference type="PANTHER" id="PTHR11999:SF70">
    <property type="entry name" value="MIP05841P"/>
    <property type="match status" value="1"/>
</dbReference>
<evidence type="ECO:0000256" key="1">
    <source>
        <dbReference type="ARBA" id="ARBA00001933"/>
    </source>
</evidence>
<evidence type="ECO:0000313" key="8">
    <source>
        <dbReference type="EMBL" id="QNP75570.1"/>
    </source>
</evidence>
<evidence type="ECO:0000256" key="3">
    <source>
        <dbReference type="ARBA" id="ARBA00022793"/>
    </source>
</evidence>
<dbReference type="InterPro" id="IPR015421">
    <property type="entry name" value="PyrdxlP-dep_Trfase_major"/>
</dbReference>
<reference evidence="8 9" key="1">
    <citation type="submission" date="2020-08" db="EMBL/GenBank/DDBJ databases">
        <title>A novel species.</title>
        <authorList>
            <person name="Gao J."/>
        </authorList>
    </citation>
    <scope>NUCLEOTIDE SEQUENCE [LARGE SCALE GENOMIC DNA]</scope>
    <source>
        <strain evidence="8 9">CRXT-G-22</strain>
    </source>
</reference>
<keyword evidence="3" id="KW-0210">Decarboxylase</keyword>
<dbReference type="SUPFAM" id="SSF53383">
    <property type="entry name" value="PLP-dependent transferases"/>
    <property type="match status" value="1"/>
</dbReference>
<dbReference type="PRINTS" id="PR00800">
    <property type="entry name" value="YHDCRBOXLASE"/>
</dbReference>
<keyword evidence="8" id="KW-0808">Transferase</keyword>
<evidence type="ECO:0000256" key="7">
    <source>
        <dbReference type="RuleBase" id="RU000382"/>
    </source>
</evidence>